<dbReference type="GO" id="GO:0005886">
    <property type="term" value="C:plasma membrane"/>
    <property type="evidence" value="ECO:0007669"/>
    <property type="project" value="UniProtKB-SubCell"/>
</dbReference>
<sequence length="338" mass="38396">MAAVNQVPVLAAIVYATACCVLGLSFAISTSIHANPDDYYDNNNFTIYSYHLPDDEGSAISNSSFPDDWFFSGFTDSPPDGDLHYNAYDVIEAGIKDSNNGKVDFVPIEAGVKRNPTRVENQADKESDVVENFLQWVEDYGKNKATCQPGTQYNLGNGVIKQYGLKRFQAQAMIAVNRANFLTRLWRNADSEYLQSEYLFYAQVRNIVEADPDIFAAGNCYDKDEFKDYHLFCPFSHRTEDGRITIKDLSLEYPYLGNDSDFFYSARIRASKLENFNFTKGEYLCRIHLCLCIKVFPNQVRSHVRPEYKCGLDRKFTLVTNLPLSSSLPTLSRGFRKS</sequence>
<evidence type="ECO:0000256" key="7">
    <source>
        <dbReference type="ARBA" id="ARBA00023224"/>
    </source>
</evidence>
<comment type="subcellular location">
    <subcellularLocation>
        <location evidence="1">Cell membrane</location>
        <topology evidence="1">Multi-pass membrane protein</topology>
    </subcellularLocation>
</comment>
<evidence type="ECO:0000256" key="3">
    <source>
        <dbReference type="ARBA" id="ARBA00022475"/>
    </source>
</evidence>
<evidence type="ECO:0000256" key="6">
    <source>
        <dbReference type="ARBA" id="ARBA00023180"/>
    </source>
</evidence>
<dbReference type="GO" id="GO:0004930">
    <property type="term" value="F:G protein-coupled receptor activity"/>
    <property type="evidence" value="ECO:0007669"/>
    <property type="project" value="UniProtKB-KW"/>
</dbReference>
<dbReference type="InterPro" id="IPR043458">
    <property type="entry name" value="GPR158/179"/>
</dbReference>
<keyword evidence="7" id="KW-0807">Transducer</keyword>
<comment type="caution">
    <text evidence="8">The sequence shown here is derived from an EMBL/GenBank/DDBJ whole genome shotgun (WGS) entry which is preliminary data.</text>
</comment>
<protein>
    <submittedName>
        <fullName evidence="8">G-protein-coupled receptor 158</fullName>
    </submittedName>
</protein>
<evidence type="ECO:0000256" key="5">
    <source>
        <dbReference type="ARBA" id="ARBA00023170"/>
    </source>
</evidence>
<keyword evidence="3" id="KW-0472">Membrane</keyword>
<keyword evidence="4" id="KW-0297">G-protein coupled receptor</keyword>
<evidence type="ECO:0000313" key="8">
    <source>
        <dbReference type="EMBL" id="GFS15673.1"/>
    </source>
</evidence>
<keyword evidence="6" id="KW-0325">Glycoprotein</keyword>
<dbReference type="AlphaFoldDB" id="A0AAV4J170"/>
<gene>
    <name evidence="8" type="ORF">ElyMa_003193400</name>
</gene>
<proteinExistence type="inferred from homology"/>
<evidence type="ECO:0000256" key="4">
    <source>
        <dbReference type="ARBA" id="ARBA00023040"/>
    </source>
</evidence>
<organism evidence="8 9">
    <name type="scientific">Elysia marginata</name>
    <dbReference type="NCBI Taxonomy" id="1093978"/>
    <lineage>
        <taxon>Eukaryota</taxon>
        <taxon>Metazoa</taxon>
        <taxon>Spiralia</taxon>
        <taxon>Lophotrochozoa</taxon>
        <taxon>Mollusca</taxon>
        <taxon>Gastropoda</taxon>
        <taxon>Heterobranchia</taxon>
        <taxon>Euthyneura</taxon>
        <taxon>Panpulmonata</taxon>
        <taxon>Sacoglossa</taxon>
        <taxon>Placobranchoidea</taxon>
        <taxon>Plakobranchidae</taxon>
        <taxon>Elysia</taxon>
    </lineage>
</organism>
<evidence type="ECO:0000256" key="2">
    <source>
        <dbReference type="ARBA" id="ARBA00007242"/>
    </source>
</evidence>
<evidence type="ECO:0000256" key="1">
    <source>
        <dbReference type="ARBA" id="ARBA00004651"/>
    </source>
</evidence>
<dbReference type="PANTHER" id="PTHR32546">
    <property type="entry name" value="G-PROTEIN COUPLED RECEPTOR 158-RELATED"/>
    <property type="match status" value="1"/>
</dbReference>
<evidence type="ECO:0000313" key="9">
    <source>
        <dbReference type="Proteomes" id="UP000762676"/>
    </source>
</evidence>
<keyword evidence="9" id="KW-1185">Reference proteome</keyword>
<name>A0AAV4J170_9GAST</name>
<reference evidence="8 9" key="1">
    <citation type="journal article" date="2021" name="Elife">
        <title>Chloroplast acquisition without the gene transfer in kleptoplastic sea slugs, Plakobranchus ocellatus.</title>
        <authorList>
            <person name="Maeda T."/>
            <person name="Takahashi S."/>
            <person name="Yoshida T."/>
            <person name="Shimamura S."/>
            <person name="Takaki Y."/>
            <person name="Nagai Y."/>
            <person name="Toyoda A."/>
            <person name="Suzuki Y."/>
            <person name="Arimoto A."/>
            <person name="Ishii H."/>
            <person name="Satoh N."/>
            <person name="Nishiyama T."/>
            <person name="Hasebe M."/>
            <person name="Maruyama T."/>
            <person name="Minagawa J."/>
            <person name="Obokata J."/>
            <person name="Shigenobu S."/>
        </authorList>
    </citation>
    <scope>NUCLEOTIDE SEQUENCE [LARGE SCALE GENOMIC DNA]</scope>
</reference>
<keyword evidence="3" id="KW-1003">Cell membrane</keyword>
<dbReference type="Proteomes" id="UP000762676">
    <property type="component" value="Unassembled WGS sequence"/>
</dbReference>
<dbReference type="EMBL" id="BMAT01006594">
    <property type="protein sequence ID" value="GFS15673.1"/>
    <property type="molecule type" value="Genomic_DNA"/>
</dbReference>
<dbReference type="Gene3D" id="3.30.450.20">
    <property type="entry name" value="PAS domain"/>
    <property type="match status" value="1"/>
</dbReference>
<accession>A0AAV4J170</accession>
<comment type="similarity">
    <text evidence="2">Belongs to the G-protein coupled receptor 3 family.</text>
</comment>
<keyword evidence="5 8" id="KW-0675">Receptor</keyword>
<dbReference type="PANTHER" id="PTHR32546:SF29">
    <property type="entry name" value="G-PROTEIN COUPLED RECEPTORS FAMILY 3 PROFILE DOMAIN-CONTAINING PROTEIN"/>
    <property type="match status" value="1"/>
</dbReference>